<organism evidence="2 3">
    <name type="scientific">Lithospermum erythrorhizon</name>
    <name type="common">Purple gromwell</name>
    <name type="synonym">Lithospermum officinale var. erythrorhizon</name>
    <dbReference type="NCBI Taxonomy" id="34254"/>
    <lineage>
        <taxon>Eukaryota</taxon>
        <taxon>Viridiplantae</taxon>
        <taxon>Streptophyta</taxon>
        <taxon>Embryophyta</taxon>
        <taxon>Tracheophyta</taxon>
        <taxon>Spermatophyta</taxon>
        <taxon>Magnoliopsida</taxon>
        <taxon>eudicotyledons</taxon>
        <taxon>Gunneridae</taxon>
        <taxon>Pentapetalae</taxon>
        <taxon>asterids</taxon>
        <taxon>lamiids</taxon>
        <taxon>Boraginales</taxon>
        <taxon>Boraginaceae</taxon>
        <taxon>Boraginoideae</taxon>
        <taxon>Lithospermeae</taxon>
        <taxon>Lithospermum</taxon>
    </lineage>
</organism>
<comment type="caution">
    <text evidence="2">The sequence shown here is derived from an EMBL/GenBank/DDBJ whole genome shotgun (WGS) entry which is preliminary data.</text>
</comment>
<dbReference type="EMBL" id="BAABME010024073">
    <property type="protein sequence ID" value="GAA0169418.1"/>
    <property type="molecule type" value="Genomic_DNA"/>
</dbReference>
<evidence type="ECO:0000313" key="3">
    <source>
        <dbReference type="Proteomes" id="UP001454036"/>
    </source>
</evidence>
<name>A0AAV3R0E8_LITER</name>
<sequence>MAGDEAGNGPPRPEEGPATISDPGEALDVTLKNPCNSHVAPPCNTSTTPAAAGVAPPHCQAGGQVQADLGVGFPTFSPLRIPTNPTLSLAPPKLLPPLPPTSFPVVDPGLSIQPQPSLSDQAQGHRSTELSSTCSFEGGS</sequence>
<keyword evidence="3" id="KW-1185">Reference proteome</keyword>
<evidence type="ECO:0000256" key="1">
    <source>
        <dbReference type="SAM" id="MobiDB-lite"/>
    </source>
</evidence>
<reference evidence="2 3" key="1">
    <citation type="submission" date="2024-01" db="EMBL/GenBank/DDBJ databases">
        <title>The complete chloroplast genome sequence of Lithospermum erythrorhizon: insights into the phylogenetic relationship among Boraginaceae species and the maternal lineages of purple gromwells.</title>
        <authorList>
            <person name="Okada T."/>
            <person name="Watanabe K."/>
        </authorList>
    </citation>
    <scope>NUCLEOTIDE SEQUENCE [LARGE SCALE GENOMIC DNA]</scope>
</reference>
<dbReference type="AlphaFoldDB" id="A0AAV3R0E8"/>
<protein>
    <submittedName>
        <fullName evidence="2">Uncharacterized protein</fullName>
    </submittedName>
</protein>
<accession>A0AAV3R0E8</accession>
<feature type="region of interest" description="Disordered" evidence="1">
    <location>
        <begin position="100"/>
        <end position="140"/>
    </location>
</feature>
<dbReference type="Proteomes" id="UP001454036">
    <property type="component" value="Unassembled WGS sequence"/>
</dbReference>
<proteinExistence type="predicted"/>
<feature type="compositionally biased region" description="Polar residues" evidence="1">
    <location>
        <begin position="112"/>
        <end position="140"/>
    </location>
</feature>
<gene>
    <name evidence="2" type="ORF">LIER_40755</name>
</gene>
<evidence type="ECO:0000313" key="2">
    <source>
        <dbReference type="EMBL" id="GAA0169418.1"/>
    </source>
</evidence>
<feature type="region of interest" description="Disordered" evidence="1">
    <location>
        <begin position="1"/>
        <end position="33"/>
    </location>
</feature>